<dbReference type="GO" id="GO:0051301">
    <property type="term" value="P:cell division"/>
    <property type="evidence" value="ECO:0007669"/>
    <property type="project" value="UniProtKB-KW"/>
</dbReference>
<dbReference type="PROSITE" id="PS51898">
    <property type="entry name" value="TYR_RECOMBINASE"/>
    <property type="match status" value="1"/>
</dbReference>
<proteinExistence type="inferred from homology"/>
<keyword evidence="8 10" id="KW-0233">DNA recombination</keyword>
<dbReference type="NCBIfam" id="NF040815">
    <property type="entry name" value="recomb_XerA_Arch"/>
    <property type="match status" value="1"/>
</dbReference>
<dbReference type="GO" id="GO:0005737">
    <property type="term" value="C:cytoplasm"/>
    <property type="evidence" value="ECO:0007669"/>
    <property type="project" value="UniProtKB-SubCell"/>
</dbReference>
<keyword evidence="4 10" id="KW-0132">Cell division</keyword>
<feature type="domain" description="Core-binding (CB)" evidence="12">
    <location>
        <begin position="9"/>
        <end position="95"/>
    </location>
</feature>
<evidence type="ECO:0000256" key="3">
    <source>
        <dbReference type="ARBA" id="ARBA00022490"/>
    </source>
</evidence>
<dbReference type="AlphaFoldDB" id="A0A8J6N7Y2"/>
<dbReference type="InterPro" id="IPR011932">
    <property type="entry name" value="Recomb_XerD"/>
</dbReference>
<evidence type="ECO:0000256" key="9">
    <source>
        <dbReference type="ARBA" id="ARBA00023306"/>
    </source>
</evidence>
<dbReference type="Gene3D" id="1.10.150.130">
    <property type="match status" value="1"/>
</dbReference>
<dbReference type="InterPro" id="IPR050090">
    <property type="entry name" value="Tyrosine_recombinase_XerCD"/>
</dbReference>
<evidence type="ECO:0000256" key="5">
    <source>
        <dbReference type="ARBA" id="ARBA00022829"/>
    </source>
</evidence>
<evidence type="ECO:0000313" key="14">
    <source>
        <dbReference type="Proteomes" id="UP000599024"/>
    </source>
</evidence>
<keyword evidence="7 10" id="KW-0238">DNA-binding</keyword>
<dbReference type="SUPFAM" id="SSF56349">
    <property type="entry name" value="DNA breaking-rejoining enzymes"/>
    <property type="match status" value="1"/>
</dbReference>
<comment type="function">
    <text evidence="10">Site-specific tyrosine recombinase, which acts by catalyzing the cutting and rejoining of the recombining DNA molecules. The XerC-XerD complex is essential to convert dimers of the bacterial chromosome into monomers to permit their segregation at cell division. It also contributes to the segregational stability of plasmids.</text>
</comment>
<comment type="similarity">
    <text evidence="2">Belongs to the 'phage' integrase family. XerD subfamily.</text>
</comment>
<dbReference type="GO" id="GO:0006313">
    <property type="term" value="P:DNA transposition"/>
    <property type="evidence" value="ECO:0007669"/>
    <property type="project" value="UniProtKB-UniRule"/>
</dbReference>
<dbReference type="PANTHER" id="PTHR30349">
    <property type="entry name" value="PHAGE INTEGRASE-RELATED"/>
    <property type="match status" value="1"/>
</dbReference>
<name>A0A8J6N7Y2_9BACT</name>
<keyword evidence="9 10" id="KW-0131">Cell cycle</keyword>
<dbReference type="InterPro" id="IPR002104">
    <property type="entry name" value="Integrase_catalytic"/>
</dbReference>
<dbReference type="NCBIfam" id="TIGR02225">
    <property type="entry name" value="recomb_XerD"/>
    <property type="match status" value="1"/>
</dbReference>
<comment type="subcellular location">
    <subcellularLocation>
        <location evidence="1 10">Cytoplasm</location>
    </subcellularLocation>
</comment>
<dbReference type="InterPro" id="IPR044068">
    <property type="entry name" value="CB"/>
</dbReference>
<evidence type="ECO:0000259" key="11">
    <source>
        <dbReference type="PROSITE" id="PS51898"/>
    </source>
</evidence>
<feature type="active site" evidence="10">
    <location>
        <position position="254"/>
    </location>
</feature>
<dbReference type="GO" id="GO:0009037">
    <property type="term" value="F:tyrosine-based site-specific recombinase activity"/>
    <property type="evidence" value="ECO:0007669"/>
    <property type="project" value="UniProtKB-UniRule"/>
</dbReference>
<dbReference type="Pfam" id="PF02899">
    <property type="entry name" value="Phage_int_SAM_1"/>
    <property type="match status" value="1"/>
</dbReference>
<dbReference type="InterPro" id="IPR013762">
    <property type="entry name" value="Integrase-like_cat_sf"/>
</dbReference>
<dbReference type="GO" id="GO:0003677">
    <property type="term" value="F:DNA binding"/>
    <property type="evidence" value="ECO:0007669"/>
    <property type="project" value="UniProtKB-UniRule"/>
</dbReference>
<sequence length="305" mass="34943">MATPKPHPAQFLSANELFLHYLISEKRLAENTISAYQADIASFLSFLRRQRITELSQIDSRTIDKFLAYCLSRQISHRSNARRISTLRSFFTFLHRESLCPHNPFLTIDLPKSGRSLPKNLTVDETTRLLTPGPVQTQFSRRNLAMLHLLYATGLRVSELVNLTIPACNLNACFVRVRGKGDKERLVPFGQPTRIVLEDYLSTTRPKLLKGRRSPILFISNRAQAMTRIRFWQIISGIARSAGIRKKISPHMLRHSFASHLLAHGADLRSVQMMLGHSDIATTQIYTHIDEERLKDVHRKFHPRG</sequence>
<dbReference type="CDD" id="cd00798">
    <property type="entry name" value="INT_XerDC_C"/>
    <property type="match status" value="1"/>
</dbReference>
<evidence type="ECO:0000256" key="10">
    <source>
        <dbReference type="HAMAP-Rule" id="MF_01808"/>
    </source>
</evidence>
<organism evidence="13 14">
    <name type="scientific">Candidatus Desulfatifera sulfidica</name>
    <dbReference type="NCBI Taxonomy" id="2841691"/>
    <lineage>
        <taxon>Bacteria</taxon>
        <taxon>Pseudomonadati</taxon>
        <taxon>Thermodesulfobacteriota</taxon>
        <taxon>Desulfobulbia</taxon>
        <taxon>Desulfobulbales</taxon>
        <taxon>Desulfobulbaceae</taxon>
        <taxon>Candidatus Desulfatifera</taxon>
    </lineage>
</organism>
<feature type="active site" evidence="10">
    <location>
        <position position="156"/>
    </location>
</feature>
<accession>A0A8J6N7Y2</accession>
<evidence type="ECO:0000256" key="6">
    <source>
        <dbReference type="ARBA" id="ARBA00022908"/>
    </source>
</evidence>
<comment type="subunit">
    <text evidence="10">Forms a cyclic heterotetrameric complex composed of two molecules of XerC and two molecules of XerD.</text>
</comment>
<reference evidence="13 14" key="1">
    <citation type="submission" date="2020-08" db="EMBL/GenBank/DDBJ databases">
        <title>Bridging the membrane lipid divide: bacteria of the FCB group superphylum have the potential to synthesize archaeal ether lipids.</title>
        <authorList>
            <person name="Villanueva L."/>
            <person name="Von Meijenfeldt F.A.B."/>
            <person name="Westbye A.B."/>
            <person name="Yadav S."/>
            <person name="Hopmans E.C."/>
            <person name="Dutilh B.E."/>
            <person name="Sinninghe Damste J.S."/>
        </authorList>
    </citation>
    <scope>NUCLEOTIDE SEQUENCE [LARGE SCALE GENOMIC DNA]</scope>
    <source>
        <strain evidence="13">NIOZ-UU81</strain>
    </source>
</reference>
<dbReference type="PROSITE" id="PS51900">
    <property type="entry name" value="CB"/>
    <property type="match status" value="1"/>
</dbReference>
<feature type="active site" evidence="10">
    <location>
        <position position="180"/>
    </location>
</feature>
<dbReference type="InterPro" id="IPR004107">
    <property type="entry name" value="Integrase_SAM-like_N"/>
</dbReference>
<dbReference type="Gene3D" id="1.10.443.10">
    <property type="entry name" value="Intergrase catalytic core"/>
    <property type="match status" value="1"/>
</dbReference>
<protein>
    <recommendedName>
        <fullName evidence="10">Tyrosine recombinase XerC</fullName>
    </recommendedName>
</protein>
<comment type="caution">
    <text evidence="13">The sequence shown here is derived from an EMBL/GenBank/DDBJ whole genome shotgun (WGS) entry which is preliminary data.</text>
</comment>
<comment type="similarity">
    <text evidence="10">Belongs to the 'phage' integrase family. XerC subfamily.</text>
</comment>
<gene>
    <name evidence="13" type="primary">xerD</name>
    <name evidence="10" type="synonym">xerC</name>
    <name evidence="13" type="ORF">H8E79_04750</name>
</gene>
<dbReference type="Pfam" id="PF00589">
    <property type="entry name" value="Phage_integrase"/>
    <property type="match status" value="1"/>
</dbReference>
<feature type="active site" evidence="10">
    <location>
        <position position="277"/>
    </location>
</feature>
<dbReference type="GO" id="GO:0007059">
    <property type="term" value="P:chromosome segregation"/>
    <property type="evidence" value="ECO:0007669"/>
    <property type="project" value="UniProtKB-UniRule"/>
</dbReference>
<dbReference type="InterPro" id="IPR023009">
    <property type="entry name" value="Tyrosine_recombinase_XerC/XerD"/>
</dbReference>
<evidence type="ECO:0000259" key="12">
    <source>
        <dbReference type="PROSITE" id="PS51900"/>
    </source>
</evidence>
<evidence type="ECO:0000256" key="7">
    <source>
        <dbReference type="ARBA" id="ARBA00023125"/>
    </source>
</evidence>
<dbReference type="HAMAP" id="MF_01808">
    <property type="entry name" value="Recomb_XerC_XerD"/>
    <property type="match status" value="1"/>
</dbReference>
<keyword evidence="3 10" id="KW-0963">Cytoplasm</keyword>
<feature type="domain" description="Tyr recombinase" evidence="11">
    <location>
        <begin position="116"/>
        <end position="299"/>
    </location>
</feature>
<dbReference type="InterPro" id="IPR010998">
    <property type="entry name" value="Integrase_recombinase_N"/>
</dbReference>
<evidence type="ECO:0000256" key="8">
    <source>
        <dbReference type="ARBA" id="ARBA00023172"/>
    </source>
</evidence>
<feature type="active site" evidence="10">
    <location>
        <position position="251"/>
    </location>
</feature>
<dbReference type="Proteomes" id="UP000599024">
    <property type="component" value="Unassembled WGS sequence"/>
</dbReference>
<feature type="active site" description="O-(3'-phospho-DNA)-tyrosine intermediate" evidence="10">
    <location>
        <position position="286"/>
    </location>
</feature>
<evidence type="ECO:0000256" key="4">
    <source>
        <dbReference type="ARBA" id="ARBA00022618"/>
    </source>
</evidence>
<evidence type="ECO:0000256" key="1">
    <source>
        <dbReference type="ARBA" id="ARBA00004496"/>
    </source>
</evidence>
<dbReference type="InterPro" id="IPR011010">
    <property type="entry name" value="DNA_brk_join_enz"/>
</dbReference>
<keyword evidence="5 10" id="KW-0159">Chromosome partition</keyword>
<dbReference type="EMBL" id="JACNLK010000040">
    <property type="protein sequence ID" value="MBC8208457.1"/>
    <property type="molecule type" value="Genomic_DNA"/>
</dbReference>
<dbReference type="PANTHER" id="PTHR30349:SF81">
    <property type="entry name" value="TYROSINE RECOMBINASE XERC"/>
    <property type="match status" value="1"/>
</dbReference>
<evidence type="ECO:0000313" key="13">
    <source>
        <dbReference type="EMBL" id="MBC8208457.1"/>
    </source>
</evidence>
<evidence type="ECO:0000256" key="2">
    <source>
        <dbReference type="ARBA" id="ARBA00010450"/>
    </source>
</evidence>
<dbReference type="NCBIfam" id="NF001399">
    <property type="entry name" value="PRK00283.1"/>
    <property type="match status" value="1"/>
</dbReference>
<keyword evidence="6 10" id="KW-0229">DNA integration</keyword>